<keyword evidence="4" id="KW-1185">Reference proteome</keyword>
<evidence type="ECO:0000313" key="3">
    <source>
        <dbReference type="EMBL" id="RWR12635.1"/>
    </source>
</evidence>
<organism evidence="3 4">
    <name type="scientific">Siminovitchia fortis</name>
    <dbReference type="NCBI Taxonomy" id="254758"/>
    <lineage>
        <taxon>Bacteria</taxon>
        <taxon>Bacillati</taxon>
        <taxon>Bacillota</taxon>
        <taxon>Bacilli</taxon>
        <taxon>Bacillales</taxon>
        <taxon>Bacillaceae</taxon>
        <taxon>Siminovitchia</taxon>
    </lineage>
</organism>
<evidence type="ECO:0000256" key="1">
    <source>
        <dbReference type="ARBA" id="ARBA00006484"/>
    </source>
</evidence>
<evidence type="ECO:0000313" key="4">
    <source>
        <dbReference type="Proteomes" id="UP000273811"/>
    </source>
</evidence>
<sequence>MMGKLTGKVAVVTGAARGIGRAYALRLAQLGADVGVIDIDLKSYQQFAGESIGEQYETVVDELKALGVNAFGTEADISNQEQVQKAFQKIAENLGEVDILVANAGGGSGSVLGNKASEMDPEQLQTVLQRNLFGTIHSVAAVAPGMKKKGYGKIVTVTSVTGLQANPDGSYSHYAATKAAIVNYTKYLAQDLGPYNITVNAIAPGYIGTGRLIEQFEQAGVETYTSQTALKRLGTPEDCANVIEFLTTDLSDYVTGSVLDVTGGVLR</sequence>
<dbReference type="AlphaFoldDB" id="A0A451GBY8"/>
<dbReference type="EMBL" id="QYTU02000009">
    <property type="protein sequence ID" value="RWR12635.1"/>
    <property type="molecule type" value="Genomic_DNA"/>
</dbReference>
<gene>
    <name evidence="3" type="ORF">D4N35_006290</name>
</gene>
<dbReference type="PANTHER" id="PTHR42760:SF40">
    <property type="entry name" value="3-OXOACYL-[ACYL-CARRIER-PROTEIN] REDUCTASE, CHLOROPLASTIC"/>
    <property type="match status" value="1"/>
</dbReference>
<dbReference type="GO" id="GO:0008206">
    <property type="term" value="P:bile acid metabolic process"/>
    <property type="evidence" value="ECO:0007669"/>
    <property type="project" value="UniProtKB-ARBA"/>
</dbReference>
<dbReference type="OrthoDB" id="9803333at2"/>
<dbReference type="InterPro" id="IPR036291">
    <property type="entry name" value="NAD(P)-bd_dom_sf"/>
</dbReference>
<dbReference type="CDD" id="cd05233">
    <property type="entry name" value="SDR_c"/>
    <property type="match status" value="1"/>
</dbReference>
<dbReference type="PANTHER" id="PTHR42760">
    <property type="entry name" value="SHORT-CHAIN DEHYDROGENASES/REDUCTASES FAMILY MEMBER"/>
    <property type="match status" value="1"/>
</dbReference>
<evidence type="ECO:0000256" key="2">
    <source>
        <dbReference type="ARBA" id="ARBA00023002"/>
    </source>
</evidence>
<dbReference type="FunFam" id="3.40.50.720:FF:000084">
    <property type="entry name" value="Short-chain dehydrogenase reductase"/>
    <property type="match status" value="1"/>
</dbReference>
<dbReference type="PRINTS" id="PR00081">
    <property type="entry name" value="GDHRDH"/>
</dbReference>
<comment type="similarity">
    <text evidence="1">Belongs to the short-chain dehydrogenases/reductases (SDR) family.</text>
</comment>
<accession>A0A451GBY8</accession>
<dbReference type="Pfam" id="PF13561">
    <property type="entry name" value="adh_short_C2"/>
    <property type="match status" value="1"/>
</dbReference>
<comment type="caution">
    <text evidence="3">The sequence shown here is derived from an EMBL/GenBank/DDBJ whole genome shotgun (WGS) entry which is preliminary data.</text>
</comment>
<dbReference type="Proteomes" id="UP000273811">
    <property type="component" value="Unassembled WGS sequence"/>
</dbReference>
<dbReference type="PRINTS" id="PR00080">
    <property type="entry name" value="SDRFAMILY"/>
</dbReference>
<dbReference type="Gene3D" id="3.40.50.720">
    <property type="entry name" value="NAD(P)-binding Rossmann-like Domain"/>
    <property type="match status" value="1"/>
</dbReference>
<name>A0A451GBY8_9BACI</name>
<reference evidence="3" key="1">
    <citation type="submission" date="2018-12" db="EMBL/GenBank/DDBJ databases">
        <authorList>
            <person name="Sun L."/>
            <person name="Chen Z."/>
        </authorList>
    </citation>
    <scope>NUCLEOTIDE SEQUENCE [LARGE SCALE GENOMIC DNA]</scope>
    <source>
        <strain evidence="3">DSM 16012</strain>
    </source>
</reference>
<protein>
    <submittedName>
        <fullName evidence="3">SDR family oxidoreductase</fullName>
    </submittedName>
</protein>
<proteinExistence type="inferred from homology"/>
<keyword evidence="2" id="KW-0560">Oxidoreductase</keyword>
<dbReference type="GO" id="GO:0016616">
    <property type="term" value="F:oxidoreductase activity, acting on the CH-OH group of donors, NAD or NADP as acceptor"/>
    <property type="evidence" value="ECO:0007669"/>
    <property type="project" value="TreeGrafter"/>
</dbReference>
<dbReference type="SUPFAM" id="SSF51735">
    <property type="entry name" value="NAD(P)-binding Rossmann-fold domains"/>
    <property type="match status" value="1"/>
</dbReference>
<dbReference type="InterPro" id="IPR002347">
    <property type="entry name" value="SDR_fam"/>
</dbReference>
<dbReference type="GO" id="GO:0030497">
    <property type="term" value="P:fatty acid elongation"/>
    <property type="evidence" value="ECO:0007669"/>
    <property type="project" value="TreeGrafter"/>
</dbReference>